<evidence type="ECO:0000259" key="1">
    <source>
        <dbReference type="Pfam" id="PF13280"/>
    </source>
</evidence>
<organism evidence="2 3">
    <name type="scientific">Companilactobacillus mishanensis</name>
    <dbReference type="NCBI Taxonomy" id="2486008"/>
    <lineage>
        <taxon>Bacteria</taxon>
        <taxon>Bacillati</taxon>
        <taxon>Bacillota</taxon>
        <taxon>Bacilli</taxon>
        <taxon>Lactobacillales</taxon>
        <taxon>Lactobacillaceae</taxon>
        <taxon>Companilactobacillus</taxon>
    </lineage>
</organism>
<dbReference type="PROSITE" id="PS52050">
    <property type="entry name" value="WYL"/>
    <property type="match status" value="1"/>
</dbReference>
<dbReference type="Pfam" id="PF13280">
    <property type="entry name" value="WYL"/>
    <property type="match status" value="1"/>
</dbReference>
<dbReference type="InterPro" id="IPR026881">
    <property type="entry name" value="WYL_dom"/>
</dbReference>
<dbReference type="EMBL" id="VDFM01000012">
    <property type="protein sequence ID" value="MQS53153.1"/>
    <property type="molecule type" value="Genomic_DNA"/>
</dbReference>
<evidence type="ECO:0000313" key="3">
    <source>
        <dbReference type="Proteomes" id="UP000380386"/>
    </source>
</evidence>
<dbReference type="RefSeq" id="WP_153383672.1">
    <property type="nucleotide sequence ID" value="NZ_VDFM01000012.1"/>
</dbReference>
<gene>
    <name evidence="2" type="ORF">FHL02_08980</name>
</gene>
<dbReference type="Proteomes" id="UP000380386">
    <property type="component" value="Unassembled WGS sequence"/>
</dbReference>
<dbReference type="AlphaFoldDB" id="A0A5P0ZJ82"/>
<proteinExistence type="predicted"/>
<evidence type="ECO:0000313" key="2">
    <source>
        <dbReference type="EMBL" id="MQS53153.1"/>
    </source>
</evidence>
<protein>
    <submittedName>
        <fullName evidence="2">WYL domain-containing protein</fullName>
    </submittedName>
</protein>
<sequence>MFEPTKLERMLTMVLILVSKKEVSSMHLINYADTTDDELRETVGFLRKAGLHIDRHQSTEISYRLDTPLYNNRKFLTLNNFLAIKHVAEGNNNTLDENELRAFIISILYNNFSANTQRLESEESHIMSEPTDARYSAKIYNAIEKNELLEIQYEDVEGQRTRRRIEPMEIYFQGGCWYVWAYCLKRKDLRNFRVDRIAGLTETGNIFIRRPFKMVESDAPESSYKVSLKFDLSMKHIVMQDFIDDNPTVVKDGVLVLEKDFYNEEFAMASIIKYGNKVHIEAPKQLITDLLQRITEIQNLYK</sequence>
<name>A0A5P0ZJ82_9LACO</name>
<dbReference type="PANTHER" id="PTHR34580">
    <property type="match status" value="1"/>
</dbReference>
<dbReference type="OrthoDB" id="9815009at2"/>
<accession>A0A5P0ZJ82</accession>
<dbReference type="InterPro" id="IPR051534">
    <property type="entry name" value="CBASS_pafABC_assoc_protein"/>
</dbReference>
<comment type="caution">
    <text evidence="2">The sequence shown here is derived from an EMBL/GenBank/DDBJ whole genome shotgun (WGS) entry which is preliminary data.</text>
</comment>
<reference evidence="2 3" key="1">
    <citation type="journal article" date="2019" name="Syst. Appl. Microbiol.">
        <title>Polyphasic characterization of two novel Lactobacillus spp. isolated from blown salami packages: Description of Lactobacillus halodurans sp. nov. and Lactobacillus salsicarnum sp. nov.</title>
        <authorList>
            <person name="Schuster J.A."/>
            <person name="Klingl A."/>
            <person name="Vogel R.F."/>
            <person name="Ehrmann M.A."/>
        </authorList>
    </citation>
    <scope>NUCLEOTIDE SEQUENCE [LARGE SCALE GENOMIC DNA]</scope>
    <source>
        <strain evidence="2 3">TMW 1.2118</strain>
    </source>
</reference>
<feature type="domain" description="WYL" evidence="1">
    <location>
        <begin position="137"/>
        <end position="201"/>
    </location>
</feature>
<dbReference type="PANTHER" id="PTHR34580:SF1">
    <property type="entry name" value="PROTEIN PAFC"/>
    <property type="match status" value="1"/>
</dbReference>